<feature type="compositionally biased region" description="Gly residues" evidence="1">
    <location>
        <begin position="631"/>
        <end position="655"/>
    </location>
</feature>
<feature type="compositionally biased region" description="Low complexity" evidence="1">
    <location>
        <begin position="13"/>
        <end position="75"/>
    </location>
</feature>
<feature type="compositionally biased region" description="Polar residues" evidence="1">
    <location>
        <begin position="706"/>
        <end position="715"/>
    </location>
</feature>
<keyword evidence="6" id="KW-1185">Reference proteome</keyword>
<dbReference type="InterPro" id="IPR057893">
    <property type="entry name" value="LRV_2"/>
</dbReference>
<evidence type="ECO:0000256" key="1">
    <source>
        <dbReference type="SAM" id="MobiDB-lite"/>
    </source>
</evidence>
<feature type="domain" description="Leucine rich repeat variant" evidence="3">
    <location>
        <begin position="948"/>
        <end position="1005"/>
    </location>
</feature>
<protein>
    <submittedName>
        <fullName evidence="5">Uncharacterized protein</fullName>
    </submittedName>
</protein>
<feature type="compositionally biased region" description="Polar residues" evidence="1">
    <location>
        <begin position="741"/>
        <end position="752"/>
    </location>
</feature>
<feature type="compositionally biased region" description="Gly residues" evidence="1">
    <location>
        <begin position="683"/>
        <end position="697"/>
    </location>
</feature>
<keyword evidence="2" id="KW-0472">Membrane</keyword>
<feature type="compositionally biased region" description="Low complexity" evidence="1">
    <location>
        <begin position="759"/>
        <end position="780"/>
    </location>
</feature>
<feature type="transmembrane region" description="Helical" evidence="2">
    <location>
        <begin position="253"/>
        <end position="271"/>
    </location>
</feature>
<feature type="compositionally biased region" description="Low complexity" evidence="1">
    <location>
        <begin position="85"/>
        <end position="147"/>
    </location>
</feature>
<feature type="region of interest" description="Disordered" evidence="1">
    <location>
        <begin position="615"/>
        <end position="965"/>
    </location>
</feature>
<sequence>MTDSNWNPPSGDQQPGRPGQYGQGQPNRPGFGQDALGQDASGQGSAGLGQSSSGQLAQPQQGVGQQGAGWQQGNQEPNQFGGGQQRQFEQSQGFGQQPAHGSQQGQYGQQPGQFGQPNQGGQPGFNQPGYNQQGPGQQAPGQQNFGQPGFGQPGFGQQQPQQPQRQAPQAVKGSKLDWVRDIGAPVLLLISLVMVWGVDPDRANGISLTAVTVAPLITVLVAALGAIFQLLARFGLLPLSPQLTYYIRSGAQAPLLVTAVVYAVLDIIGAFQATDGRYSDLVFLGLGAGVGIALLGAVLVVQGRDYELRAIGGLQSPLGRIMALVGKSLLYAFAGLVAIGLLVWIISSFMLMGQIELFTPIVGVLGALLLVLAVVIFPAALFTLGSEPGRLVLLGVGMVAAAALILDGTFGLGFSLLGVESTATFQFIPYLLVFAAPLGGLAIAPHSIADRKPIHPTQRWFSAAGLGLLVVAASAFAFIVIAIYALIPKDFGGFVSASLEGGRLVLTILMLVLALAIGAAAVLAYLSIRGPQIKASQTQLIAMVGGAAIAGFILMILALVEQRLDGYDTASVLPAIYPTATLFLLPLVIALGLLLPKEIRQHFASTGTALKFGSSATNQQAHGQQPTYGQQGFGGQQGQQGQQGFGGQPGYGGQPGKPQNFAPGYGQQGQPSQQSTSSEGFGAQQGQGQQGQPGQQGFGQQPAQDASAQPGYNQPTGGGAGFGQQASGQQAQSQQASGQQNQDAPGQPSHYQPTGVVPGFGQQTPGSQGSGQQAPGQAAADHQSPSQSGYGQSTDAVGGVGREQRDQFSSGQPSSDASLSESSTGGYASTQGRQEPSRSPFGQTPFEQQSDQPEAKAVDNGTAQSASPRSPFGSESEKNPQHSRSEATATESDAAASASSASNAADVAGSKASASDASGSAASGSATDAATGDSAAAPKTEEPVDLPAAARKALDPDTPAGELDWMKEHKELWPYLASAPSASTELLDWLGMTGDPTVLAYLKNRGHQV</sequence>
<dbReference type="InterPro" id="IPR057697">
    <property type="entry name" value="DUF7937"/>
</dbReference>
<reference evidence="5 6" key="1">
    <citation type="submission" date="2019-09" db="EMBL/GenBank/DDBJ databases">
        <title>Phylogeny of genus Pseudoclavibacter and closely related genus.</title>
        <authorList>
            <person name="Li Y."/>
        </authorList>
    </citation>
    <scope>NUCLEOTIDE SEQUENCE [LARGE SCALE GENOMIC DNA]</scope>
    <source>
        <strain evidence="5 6">KCTC 13959</strain>
    </source>
</reference>
<keyword evidence="2" id="KW-0812">Transmembrane</keyword>
<gene>
    <name evidence="5" type="ORF">F8O05_10190</name>
</gene>
<keyword evidence="2" id="KW-1133">Transmembrane helix</keyword>
<evidence type="ECO:0000256" key="2">
    <source>
        <dbReference type="SAM" id="Phobius"/>
    </source>
</evidence>
<feature type="region of interest" description="Disordered" evidence="1">
    <location>
        <begin position="1"/>
        <end position="172"/>
    </location>
</feature>
<feature type="transmembrane region" description="Helical" evidence="2">
    <location>
        <begin position="182"/>
        <end position="198"/>
    </location>
</feature>
<feature type="compositionally biased region" description="Low complexity" evidence="1">
    <location>
        <begin position="656"/>
        <end position="682"/>
    </location>
</feature>
<dbReference type="AlphaFoldDB" id="A0A7J5BBT3"/>
<proteinExistence type="predicted"/>
<feature type="compositionally biased region" description="Basic and acidic residues" evidence="1">
    <location>
        <begin position="875"/>
        <end position="885"/>
    </location>
</feature>
<evidence type="ECO:0000313" key="6">
    <source>
        <dbReference type="Proteomes" id="UP000433493"/>
    </source>
</evidence>
<feature type="compositionally biased region" description="Low complexity" evidence="1">
    <location>
        <begin position="155"/>
        <end position="169"/>
    </location>
</feature>
<feature type="compositionally biased region" description="Low complexity" evidence="1">
    <location>
        <begin position="723"/>
        <end position="740"/>
    </location>
</feature>
<dbReference type="Pfam" id="PF25592">
    <property type="entry name" value="DUF7937"/>
    <property type="match status" value="1"/>
</dbReference>
<feature type="compositionally biased region" description="Polar residues" evidence="1">
    <location>
        <begin position="807"/>
        <end position="834"/>
    </location>
</feature>
<feature type="compositionally biased region" description="Low complexity" evidence="1">
    <location>
        <begin position="886"/>
        <end position="937"/>
    </location>
</feature>
<feature type="transmembrane region" description="Helical" evidence="2">
    <location>
        <begin position="210"/>
        <end position="232"/>
    </location>
</feature>
<feature type="compositionally biased region" description="Polar residues" evidence="1">
    <location>
        <begin position="1"/>
        <end position="12"/>
    </location>
</feature>
<feature type="transmembrane region" description="Helical" evidence="2">
    <location>
        <begin position="329"/>
        <end position="351"/>
    </location>
</feature>
<dbReference type="RefSeq" id="WP_158052641.1">
    <property type="nucleotide sequence ID" value="NZ_WBKB01000006.1"/>
</dbReference>
<dbReference type="GO" id="GO:0043328">
    <property type="term" value="P:protein transport to vacuole involved in ubiquitin-dependent protein catabolic process via the multivesicular body sorting pathway"/>
    <property type="evidence" value="ECO:0007669"/>
    <property type="project" value="TreeGrafter"/>
</dbReference>
<feature type="transmembrane region" description="Helical" evidence="2">
    <location>
        <begin position="540"/>
        <end position="560"/>
    </location>
</feature>
<name>A0A7J5BBT3_9MICO</name>
<dbReference type="Proteomes" id="UP000433493">
    <property type="component" value="Unassembled WGS sequence"/>
</dbReference>
<evidence type="ECO:0000259" key="3">
    <source>
        <dbReference type="Pfam" id="PF25591"/>
    </source>
</evidence>
<comment type="caution">
    <text evidence="5">The sequence shown here is derived from an EMBL/GenBank/DDBJ whole genome shotgun (WGS) entry which is preliminary data.</text>
</comment>
<evidence type="ECO:0000259" key="4">
    <source>
        <dbReference type="Pfam" id="PF25592"/>
    </source>
</evidence>
<accession>A0A7J5BBT3</accession>
<feature type="transmembrane region" description="Helical" evidence="2">
    <location>
        <begin position="507"/>
        <end position="528"/>
    </location>
</feature>
<dbReference type="PANTHER" id="PTHR23030">
    <property type="entry name" value="PCD6 INTERACTING PROTEIN-RELATED"/>
    <property type="match status" value="1"/>
</dbReference>
<organism evidence="5 6">
    <name type="scientific">Gulosibacter chungangensis</name>
    <dbReference type="NCBI Taxonomy" id="979746"/>
    <lineage>
        <taxon>Bacteria</taxon>
        <taxon>Bacillati</taxon>
        <taxon>Actinomycetota</taxon>
        <taxon>Actinomycetes</taxon>
        <taxon>Micrococcales</taxon>
        <taxon>Microbacteriaceae</taxon>
        <taxon>Gulosibacter</taxon>
    </lineage>
</organism>
<feature type="domain" description="DUF7937" evidence="4">
    <location>
        <begin position="177"/>
        <end position="602"/>
    </location>
</feature>
<feature type="transmembrane region" description="Helical" evidence="2">
    <location>
        <begin position="460"/>
        <end position="487"/>
    </location>
</feature>
<dbReference type="Pfam" id="PF25591">
    <property type="entry name" value="LRV_2"/>
    <property type="match status" value="1"/>
</dbReference>
<feature type="transmembrane region" description="Helical" evidence="2">
    <location>
        <begin position="357"/>
        <end position="384"/>
    </location>
</feature>
<feature type="compositionally biased region" description="Polar residues" evidence="1">
    <location>
        <begin position="840"/>
        <end position="852"/>
    </location>
</feature>
<evidence type="ECO:0000313" key="5">
    <source>
        <dbReference type="EMBL" id="KAB1642186.1"/>
    </source>
</evidence>
<dbReference type="PANTHER" id="PTHR23030:SF30">
    <property type="entry name" value="TYROSINE-PROTEIN PHOSPHATASE NON-RECEPTOR TYPE 23"/>
    <property type="match status" value="1"/>
</dbReference>
<dbReference type="OrthoDB" id="5179995at2"/>
<dbReference type="EMBL" id="WBKB01000006">
    <property type="protein sequence ID" value="KAB1642186.1"/>
    <property type="molecule type" value="Genomic_DNA"/>
</dbReference>
<feature type="compositionally biased region" description="Polar residues" evidence="1">
    <location>
        <begin position="783"/>
        <end position="795"/>
    </location>
</feature>
<feature type="transmembrane region" description="Helical" evidence="2">
    <location>
        <begin position="427"/>
        <end position="448"/>
    </location>
</feature>
<feature type="transmembrane region" description="Helical" evidence="2">
    <location>
        <begin position="391"/>
        <end position="415"/>
    </location>
</feature>
<feature type="transmembrane region" description="Helical" evidence="2">
    <location>
        <begin position="572"/>
        <end position="595"/>
    </location>
</feature>
<feature type="transmembrane region" description="Helical" evidence="2">
    <location>
        <begin position="283"/>
        <end position="301"/>
    </location>
</feature>